<dbReference type="AlphaFoldDB" id="A0A5C2RNC9"/>
<dbReference type="InterPro" id="IPR041588">
    <property type="entry name" value="Integrase_H2C2"/>
</dbReference>
<evidence type="ECO:0000313" key="3">
    <source>
        <dbReference type="EMBL" id="RPD52025.1"/>
    </source>
</evidence>
<feature type="non-terminal residue" evidence="3">
    <location>
        <position position="205"/>
    </location>
</feature>
<proteinExistence type="predicted"/>
<dbReference type="Gene3D" id="1.10.340.70">
    <property type="match status" value="1"/>
</dbReference>
<sequence>MLAQPPPTESSPEVAPHRAMTTSEPPGARSRGRKPVDPAETGRPETSREFAKRIRRVVLHGPHAEQQEGVRPTNELARDNVLDEKYSSHDPEIVQPAVQFAHGFMQHLSESTDGLDLLAVLKGRYGEDQFFARILENPKHFKNFDLQEGLVFIRDANKCLLCIPKVLINGRSAREIVIRHAHSILAHLGTHRTLCLLRDHVWWKS</sequence>
<reference evidence="3" key="1">
    <citation type="journal article" date="2018" name="Genome Biol. Evol.">
        <title>Genomics and development of Lentinus tigrinus, a white-rot wood-decaying mushroom with dimorphic fruiting bodies.</title>
        <authorList>
            <person name="Wu B."/>
            <person name="Xu Z."/>
            <person name="Knudson A."/>
            <person name="Carlson A."/>
            <person name="Chen N."/>
            <person name="Kovaka S."/>
            <person name="LaButti K."/>
            <person name="Lipzen A."/>
            <person name="Pennachio C."/>
            <person name="Riley R."/>
            <person name="Schakwitz W."/>
            <person name="Umezawa K."/>
            <person name="Ohm R.A."/>
            <person name="Grigoriev I.V."/>
            <person name="Nagy L.G."/>
            <person name="Gibbons J."/>
            <person name="Hibbett D."/>
        </authorList>
    </citation>
    <scope>NUCLEOTIDE SEQUENCE [LARGE SCALE GENOMIC DNA]</scope>
    <source>
        <strain evidence="3">ALCF2SS1-6</strain>
    </source>
</reference>
<gene>
    <name evidence="3" type="ORF">L227DRAFT_515427</name>
</gene>
<evidence type="ECO:0000256" key="1">
    <source>
        <dbReference type="SAM" id="MobiDB-lite"/>
    </source>
</evidence>
<name>A0A5C2RNC9_9APHY</name>
<accession>A0A5C2RNC9</accession>
<evidence type="ECO:0000259" key="2">
    <source>
        <dbReference type="Pfam" id="PF17921"/>
    </source>
</evidence>
<dbReference type="STRING" id="1328759.A0A5C2RNC9"/>
<feature type="compositionally biased region" description="Basic and acidic residues" evidence="1">
    <location>
        <begin position="34"/>
        <end position="50"/>
    </location>
</feature>
<feature type="domain" description="Integrase zinc-binding" evidence="2">
    <location>
        <begin position="171"/>
        <end position="204"/>
    </location>
</feature>
<dbReference type="Pfam" id="PF17921">
    <property type="entry name" value="Integrase_H2C2"/>
    <property type="match status" value="1"/>
</dbReference>
<dbReference type="Proteomes" id="UP000313359">
    <property type="component" value="Unassembled WGS sequence"/>
</dbReference>
<protein>
    <recommendedName>
        <fullName evidence="2">Integrase zinc-binding domain-containing protein</fullName>
    </recommendedName>
</protein>
<evidence type="ECO:0000313" key="4">
    <source>
        <dbReference type="Proteomes" id="UP000313359"/>
    </source>
</evidence>
<dbReference type="OrthoDB" id="3249394at2759"/>
<feature type="region of interest" description="Disordered" evidence="1">
    <location>
        <begin position="1"/>
        <end position="50"/>
    </location>
</feature>
<dbReference type="EMBL" id="ML122510">
    <property type="protein sequence ID" value="RPD52025.1"/>
    <property type="molecule type" value="Genomic_DNA"/>
</dbReference>
<organism evidence="3 4">
    <name type="scientific">Lentinus tigrinus ALCF2SS1-6</name>
    <dbReference type="NCBI Taxonomy" id="1328759"/>
    <lineage>
        <taxon>Eukaryota</taxon>
        <taxon>Fungi</taxon>
        <taxon>Dikarya</taxon>
        <taxon>Basidiomycota</taxon>
        <taxon>Agaricomycotina</taxon>
        <taxon>Agaricomycetes</taxon>
        <taxon>Polyporales</taxon>
        <taxon>Polyporaceae</taxon>
        <taxon>Lentinus</taxon>
    </lineage>
</organism>
<keyword evidence="4" id="KW-1185">Reference proteome</keyword>